<dbReference type="InterPro" id="IPR037175">
    <property type="entry name" value="KFase_sf"/>
</dbReference>
<sequence length="259" mass="28623">MPRRFVDLSVPLETGIVSDPPIMLPEIEYLSHDQTAEQVMSFFPGLKREDLPGGEGWAVERLSIATHNGTHLDAPYHHHSTMNNGERAITIDEVPLEWCMNPGVKLDFRHLEDGYVVTATDVQAELARIGHTLRPLDIVVVNTSAGVCYGQPNYLIKGCGMGREATLYLTERGVRVTGTDAWSWDAPFPLTAQAYAETGDASIIWEGHRASMDIGYCHMEKLTNLEDLPATGFEISCFPFKIKGASAGFTRAVAIFEEE</sequence>
<dbReference type="PANTHER" id="PTHR43564:SF2">
    <property type="entry name" value="BLR6059 PROTEIN"/>
    <property type="match status" value="1"/>
</dbReference>
<dbReference type="OrthoDB" id="9777007at2"/>
<proteinExistence type="predicted"/>
<dbReference type="Gene3D" id="3.50.30.50">
    <property type="entry name" value="Putative cyclase"/>
    <property type="match status" value="1"/>
</dbReference>
<gene>
    <name evidence="1" type="ORF">DS909_02850</name>
</gene>
<dbReference type="AlphaFoldDB" id="A0A366XBS1"/>
<comment type="caution">
    <text evidence="1">The sequence shown here is derived from an EMBL/GenBank/DDBJ whole genome shotgun (WGS) entry which is preliminary data.</text>
</comment>
<dbReference type="PANTHER" id="PTHR43564">
    <property type="entry name" value="KYNURENINE FORMAMIDASE-LIKE PROTEIN"/>
    <property type="match status" value="1"/>
</dbReference>
<dbReference type="RefSeq" id="WP_113821936.1">
    <property type="nucleotide sequence ID" value="NZ_QOCE01000007.1"/>
</dbReference>
<accession>A0A366XBS1</accession>
<dbReference type="EMBL" id="QOCE01000007">
    <property type="protein sequence ID" value="RBW61082.1"/>
    <property type="molecule type" value="Genomic_DNA"/>
</dbReference>
<dbReference type="InterPro" id="IPR007325">
    <property type="entry name" value="KFase/CYL"/>
</dbReference>
<dbReference type="Pfam" id="PF04199">
    <property type="entry name" value="Cyclase"/>
    <property type="match status" value="1"/>
</dbReference>
<dbReference type="GO" id="GO:0019441">
    <property type="term" value="P:L-tryptophan catabolic process to kynurenine"/>
    <property type="evidence" value="ECO:0007669"/>
    <property type="project" value="InterPro"/>
</dbReference>
<reference evidence="1 2" key="1">
    <citation type="submission" date="2018-07" db="EMBL/GenBank/DDBJ databases">
        <title>Modular assembly of carbohydrate-degrading microbial communities in the ocean.</title>
        <authorList>
            <person name="Enke T.N."/>
            <person name="Datta M.S."/>
            <person name="Schwartzman J.A."/>
            <person name="Cermak N."/>
            <person name="Schmitz D.A."/>
            <person name="Barrere J."/>
            <person name="Cordero O.X."/>
        </authorList>
    </citation>
    <scope>NUCLEOTIDE SEQUENCE [LARGE SCALE GENOMIC DNA]</scope>
    <source>
        <strain evidence="1 2">C3M10</strain>
    </source>
</reference>
<organism evidence="1 2">
    <name type="scientific">Phaeobacter gallaeciensis</name>
    <dbReference type="NCBI Taxonomy" id="60890"/>
    <lineage>
        <taxon>Bacteria</taxon>
        <taxon>Pseudomonadati</taxon>
        <taxon>Pseudomonadota</taxon>
        <taxon>Alphaproteobacteria</taxon>
        <taxon>Rhodobacterales</taxon>
        <taxon>Roseobacteraceae</taxon>
        <taxon>Phaeobacter</taxon>
    </lineage>
</organism>
<evidence type="ECO:0000313" key="1">
    <source>
        <dbReference type="EMBL" id="RBW61082.1"/>
    </source>
</evidence>
<dbReference type="Proteomes" id="UP000252706">
    <property type="component" value="Unassembled WGS sequence"/>
</dbReference>
<dbReference type="SUPFAM" id="SSF102198">
    <property type="entry name" value="Putative cyclase"/>
    <property type="match status" value="1"/>
</dbReference>
<name>A0A366XBS1_9RHOB</name>
<protein>
    <submittedName>
        <fullName evidence="1">Cyclase family protein</fullName>
    </submittedName>
</protein>
<evidence type="ECO:0000313" key="2">
    <source>
        <dbReference type="Proteomes" id="UP000252706"/>
    </source>
</evidence>
<dbReference type="GO" id="GO:0004061">
    <property type="term" value="F:arylformamidase activity"/>
    <property type="evidence" value="ECO:0007669"/>
    <property type="project" value="InterPro"/>
</dbReference>